<dbReference type="Pfam" id="PF03140">
    <property type="entry name" value="DUF247"/>
    <property type="match status" value="1"/>
</dbReference>
<evidence type="ECO:0000256" key="1">
    <source>
        <dbReference type="SAM" id="MobiDB-lite"/>
    </source>
</evidence>
<keyword evidence="2" id="KW-0812">Transmembrane</keyword>
<accession>A0A4U6TKB1</accession>
<dbReference type="AlphaFoldDB" id="A0A4U6TKB1"/>
<dbReference type="InterPro" id="IPR004158">
    <property type="entry name" value="DUF247_pln"/>
</dbReference>
<feature type="region of interest" description="Disordered" evidence="1">
    <location>
        <begin position="220"/>
        <end position="255"/>
    </location>
</feature>
<name>A0A4U6TKB1_SETVI</name>
<evidence type="ECO:0000313" key="3">
    <source>
        <dbReference type="EMBL" id="TKW01634.1"/>
    </source>
</evidence>
<organism evidence="3 4">
    <name type="scientific">Setaria viridis</name>
    <name type="common">Green bristlegrass</name>
    <name type="synonym">Setaria italica subsp. viridis</name>
    <dbReference type="NCBI Taxonomy" id="4556"/>
    <lineage>
        <taxon>Eukaryota</taxon>
        <taxon>Viridiplantae</taxon>
        <taxon>Streptophyta</taxon>
        <taxon>Embryophyta</taxon>
        <taxon>Tracheophyta</taxon>
        <taxon>Spermatophyta</taxon>
        <taxon>Magnoliopsida</taxon>
        <taxon>Liliopsida</taxon>
        <taxon>Poales</taxon>
        <taxon>Poaceae</taxon>
        <taxon>PACMAD clade</taxon>
        <taxon>Panicoideae</taxon>
        <taxon>Panicodae</taxon>
        <taxon>Paniceae</taxon>
        <taxon>Cenchrinae</taxon>
        <taxon>Setaria</taxon>
    </lineage>
</organism>
<dbReference type="OMA" id="ARIQGAC"/>
<dbReference type="EMBL" id="CM016559">
    <property type="protein sequence ID" value="TKW01634.1"/>
    <property type="molecule type" value="Genomic_DNA"/>
</dbReference>
<keyword evidence="4" id="KW-1185">Reference proteome</keyword>
<keyword evidence="2" id="KW-0472">Membrane</keyword>
<protein>
    <submittedName>
        <fullName evidence="3">Uncharacterized protein</fullName>
    </submittedName>
</protein>
<evidence type="ECO:0000313" key="4">
    <source>
        <dbReference type="Proteomes" id="UP000298652"/>
    </source>
</evidence>
<dbReference type="PANTHER" id="PTHR31549:SF146">
    <property type="entry name" value="OS01G0564600 PROTEIN"/>
    <property type="match status" value="1"/>
</dbReference>
<sequence length="470" mass="52613">MAYMLLLRRKTSRAVPSADHASGKQPSKQRRPIITRNSSTTIVRFSAILPSVQSHLNITTPTAVAIGPYHHGLPRLSRMEAAKNSAVADFCRVAGQTREVVRRRIGELAETIRNCYDIGDEKLTSIDDGELSEMMMLDGCFLLKFMDKVVPMWLRDDSPVAREDLVDTRMSAIARDILLLENQIPWVVPKVLMEYLGMLDSNNIVGDFLDRMATAFHVGNRISTQTSPAPRGPESPRRTGEPARGGHEGARASEEGNEPHHFLDLFHRHQVGEARIQGACLYVLPSLGSSAVELAEMGVKLTAIKTKKFGDMEMKKHRWPLGLFGELSLAPVALNELTACWLINMVAYEAFLGATQADNFAVSSYIFLVAHLINREEDVRDLRARGIISSAMSDGETLHFFKSAAPSLRIGDRYIQISKRIHEYKQERWIWIAIHRFLYDNIKVIVAVVSVVGVLAGLFKTMLSLRQPQR</sequence>
<dbReference type="PANTHER" id="PTHR31549">
    <property type="entry name" value="PROTEIN, PUTATIVE (DUF247)-RELATED-RELATED"/>
    <property type="match status" value="1"/>
</dbReference>
<keyword evidence="2" id="KW-1133">Transmembrane helix</keyword>
<gene>
    <name evidence="3" type="ORF">SEVIR_8G193600v2</name>
</gene>
<dbReference type="Gramene" id="TKW01634">
    <property type="protein sequence ID" value="TKW01634"/>
    <property type="gene ID" value="SEVIR_8G193600v2"/>
</dbReference>
<reference evidence="3" key="1">
    <citation type="submission" date="2019-03" db="EMBL/GenBank/DDBJ databases">
        <title>WGS assembly of Setaria viridis.</title>
        <authorList>
            <person name="Huang P."/>
            <person name="Jenkins J."/>
            <person name="Grimwood J."/>
            <person name="Barry K."/>
            <person name="Healey A."/>
            <person name="Mamidi S."/>
            <person name="Sreedasyam A."/>
            <person name="Shu S."/>
            <person name="Feldman M."/>
            <person name="Wu J."/>
            <person name="Yu Y."/>
            <person name="Chen C."/>
            <person name="Johnson J."/>
            <person name="Rokhsar D."/>
            <person name="Baxter I."/>
            <person name="Schmutz J."/>
            <person name="Brutnell T."/>
            <person name="Kellogg E."/>
        </authorList>
    </citation>
    <scope>NUCLEOTIDE SEQUENCE [LARGE SCALE GENOMIC DNA]</scope>
</reference>
<dbReference type="Proteomes" id="UP000298652">
    <property type="component" value="Chromosome 8"/>
</dbReference>
<evidence type="ECO:0000256" key="2">
    <source>
        <dbReference type="SAM" id="Phobius"/>
    </source>
</evidence>
<feature type="transmembrane region" description="Helical" evidence="2">
    <location>
        <begin position="444"/>
        <end position="463"/>
    </location>
</feature>
<feature type="compositionally biased region" description="Basic and acidic residues" evidence="1">
    <location>
        <begin position="234"/>
        <end position="255"/>
    </location>
</feature>
<proteinExistence type="predicted"/>
<feature type="region of interest" description="Disordered" evidence="1">
    <location>
        <begin position="13"/>
        <end position="32"/>
    </location>
</feature>